<dbReference type="Gene3D" id="3.75.10.10">
    <property type="entry name" value="L-arginine/glycine Amidinotransferase, Chain A"/>
    <property type="match status" value="1"/>
</dbReference>
<evidence type="ECO:0000313" key="2">
    <source>
        <dbReference type="Proteomes" id="UP001501758"/>
    </source>
</evidence>
<dbReference type="PIRSF" id="PIRSF028188">
    <property type="entry name" value="Amdntrnsf_FN0238"/>
    <property type="match status" value="1"/>
</dbReference>
<dbReference type="NCBIfam" id="NF046062">
    <property type="entry name" value="citrull_CtlX"/>
    <property type="match status" value="1"/>
</dbReference>
<sequence>MFYDAINQGLNGRELYNNFCKKMKQVTNTIVMIRPVRFRMNEQTAVNNYYQKNSDNKIDVNKNAQEEFDAFVGKLRSVGVNVIVIEDKLENDTPDSIFPNNWVSFHENGDIGLYPMFAVNRRRERRSEILDAVENEGFEIKNVVDYTSAEEDDVFLEGTGSIVLDRENRKAYCALSPRADEDLFIEFCEDFEYTPVIFTAYQTVEGERLAIYHTNVMMGIGETFAVVCLDCIDDKKERKNLVNHLKNDGKEIVKIIEEQVNQFAGNMLQVVGAKEQRYLVMSSSAFHSLTQNQITTIEKHCEILHSNLETIEKLGGGSARCMMAEVFLPEK</sequence>
<dbReference type="Proteomes" id="UP001501758">
    <property type="component" value="Unassembled WGS sequence"/>
</dbReference>
<accession>A0ABN1J0C4</accession>
<dbReference type="PANTHER" id="PTHR43224:SF1">
    <property type="entry name" value="AMIDINOTRANSFERASE"/>
    <property type="match status" value="1"/>
</dbReference>
<protein>
    <submittedName>
        <fullName evidence="1">Arginine deiminase-related protein</fullName>
    </submittedName>
</protein>
<comment type="caution">
    <text evidence="1">The sequence shown here is derived from an EMBL/GenBank/DDBJ whole genome shotgun (WGS) entry which is preliminary data.</text>
</comment>
<evidence type="ECO:0000313" key="1">
    <source>
        <dbReference type="EMBL" id="GAA0725084.1"/>
    </source>
</evidence>
<keyword evidence="2" id="KW-1185">Reference proteome</keyword>
<proteinExistence type="predicted"/>
<dbReference type="InterPro" id="IPR014541">
    <property type="entry name" value="Amdntrnsf_FN0238"/>
</dbReference>
<dbReference type="Pfam" id="PF19420">
    <property type="entry name" value="DDAH_eukar"/>
    <property type="match status" value="1"/>
</dbReference>
<dbReference type="EMBL" id="BAAAGE010000003">
    <property type="protein sequence ID" value="GAA0725084.1"/>
    <property type="molecule type" value="Genomic_DNA"/>
</dbReference>
<reference evidence="1 2" key="1">
    <citation type="journal article" date="2019" name="Int. J. Syst. Evol. Microbiol.">
        <title>The Global Catalogue of Microorganisms (GCM) 10K type strain sequencing project: providing services to taxonomists for standard genome sequencing and annotation.</title>
        <authorList>
            <consortium name="The Broad Institute Genomics Platform"/>
            <consortium name="The Broad Institute Genome Sequencing Center for Infectious Disease"/>
            <person name="Wu L."/>
            <person name="Ma J."/>
        </authorList>
    </citation>
    <scope>NUCLEOTIDE SEQUENCE [LARGE SCALE GENOMIC DNA]</scope>
    <source>
        <strain evidence="1 2">JCM 15974</strain>
    </source>
</reference>
<gene>
    <name evidence="1" type="ORF">GCM10009430_30200</name>
</gene>
<dbReference type="SUPFAM" id="SSF55909">
    <property type="entry name" value="Pentein"/>
    <property type="match status" value="1"/>
</dbReference>
<dbReference type="PANTHER" id="PTHR43224">
    <property type="entry name" value="AMIDINOTRANSFERASE"/>
    <property type="match status" value="1"/>
</dbReference>
<name>A0ABN1J0C4_9FLAO</name>
<organism evidence="1 2">
    <name type="scientific">Aquimarina litoralis</name>
    <dbReference type="NCBI Taxonomy" id="584605"/>
    <lineage>
        <taxon>Bacteria</taxon>
        <taxon>Pseudomonadati</taxon>
        <taxon>Bacteroidota</taxon>
        <taxon>Flavobacteriia</taxon>
        <taxon>Flavobacteriales</taxon>
        <taxon>Flavobacteriaceae</taxon>
        <taxon>Aquimarina</taxon>
    </lineage>
</organism>